<dbReference type="OrthoDB" id="5354529at2759"/>
<sequence>MALMLRYTLFNNLLPNAVALTSQVYTVWSKVLDTISDSGYIDPSEESLKLGLPKDPIAMAPRIEYLLEGDRFICSANGYENLTFRFLVPQIAYTIYGKYFNGIKMQEMLDQGFLKWINIRSLPVEWGQDSLNPSQETDTSLDFSQISVDLESEFLDSDPAGPEDGCRRT</sequence>
<keyword evidence="1" id="KW-0732">Signal</keyword>
<accession>A0A2T6ZUX6</accession>
<dbReference type="EMBL" id="NESQ01000097">
    <property type="protein sequence ID" value="PUU79255.1"/>
    <property type="molecule type" value="Genomic_DNA"/>
</dbReference>
<proteinExistence type="predicted"/>
<dbReference type="AlphaFoldDB" id="A0A2T6ZUX6"/>
<protein>
    <submittedName>
        <fullName evidence="2">Uncharacterized protein</fullName>
    </submittedName>
</protein>
<dbReference type="Proteomes" id="UP000244722">
    <property type="component" value="Unassembled WGS sequence"/>
</dbReference>
<feature type="chain" id="PRO_5015688407" evidence="1">
    <location>
        <begin position="20"/>
        <end position="169"/>
    </location>
</feature>
<reference evidence="2 3" key="1">
    <citation type="submission" date="2017-04" db="EMBL/GenBank/DDBJ databases">
        <title>Draft genome sequence of Tuber borchii Vittad., a whitish edible truffle.</title>
        <authorList>
            <consortium name="DOE Joint Genome Institute"/>
            <person name="Murat C."/>
            <person name="Kuo A."/>
            <person name="Barry K.W."/>
            <person name="Clum A."/>
            <person name="Dockter R.B."/>
            <person name="Fauchery L."/>
            <person name="Iotti M."/>
            <person name="Kohler A."/>
            <person name="Labutti K."/>
            <person name="Lindquist E.A."/>
            <person name="Lipzen A."/>
            <person name="Ohm R.A."/>
            <person name="Wang M."/>
            <person name="Grigoriev I.V."/>
            <person name="Zambonelli A."/>
            <person name="Martin F.M."/>
        </authorList>
    </citation>
    <scope>NUCLEOTIDE SEQUENCE [LARGE SCALE GENOMIC DNA]</scope>
    <source>
        <strain evidence="2 3">Tbo3840</strain>
    </source>
</reference>
<organism evidence="2 3">
    <name type="scientific">Tuber borchii</name>
    <name type="common">White truffle</name>
    <dbReference type="NCBI Taxonomy" id="42251"/>
    <lineage>
        <taxon>Eukaryota</taxon>
        <taxon>Fungi</taxon>
        <taxon>Dikarya</taxon>
        <taxon>Ascomycota</taxon>
        <taxon>Pezizomycotina</taxon>
        <taxon>Pezizomycetes</taxon>
        <taxon>Pezizales</taxon>
        <taxon>Tuberaceae</taxon>
        <taxon>Tuber</taxon>
    </lineage>
</organism>
<feature type="signal peptide" evidence="1">
    <location>
        <begin position="1"/>
        <end position="19"/>
    </location>
</feature>
<gene>
    <name evidence="2" type="ORF">B9Z19DRAFT_1125516</name>
</gene>
<comment type="caution">
    <text evidence="2">The sequence shown here is derived from an EMBL/GenBank/DDBJ whole genome shotgun (WGS) entry which is preliminary data.</text>
</comment>
<name>A0A2T6ZUX6_TUBBO</name>
<evidence type="ECO:0000313" key="2">
    <source>
        <dbReference type="EMBL" id="PUU79255.1"/>
    </source>
</evidence>
<evidence type="ECO:0000313" key="3">
    <source>
        <dbReference type="Proteomes" id="UP000244722"/>
    </source>
</evidence>
<keyword evidence="3" id="KW-1185">Reference proteome</keyword>
<evidence type="ECO:0000256" key="1">
    <source>
        <dbReference type="SAM" id="SignalP"/>
    </source>
</evidence>